<organism evidence="4 5">
    <name type="scientific">Cylicocyclus nassatus</name>
    <name type="common">Nematode worm</name>
    <dbReference type="NCBI Taxonomy" id="53992"/>
    <lineage>
        <taxon>Eukaryota</taxon>
        <taxon>Metazoa</taxon>
        <taxon>Ecdysozoa</taxon>
        <taxon>Nematoda</taxon>
        <taxon>Chromadorea</taxon>
        <taxon>Rhabditida</taxon>
        <taxon>Rhabditina</taxon>
        <taxon>Rhabditomorpha</taxon>
        <taxon>Strongyloidea</taxon>
        <taxon>Strongylidae</taxon>
        <taxon>Cylicocyclus</taxon>
    </lineage>
</organism>
<feature type="region of interest" description="Disordered" evidence="2">
    <location>
        <begin position="82"/>
        <end position="148"/>
    </location>
</feature>
<evidence type="ECO:0000313" key="4">
    <source>
        <dbReference type="EMBL" id="CAJ0605561.1"/>
    </source>
</evidence>
<name>A0AA36H861_CYLNA</name>
<dbReference type="EMBL" id="CATQJL010000316">
    <property type="protein sequence ID" value="CAJ0605561.1"/>
    <property type="molecule type" value="Genomic_DNA"/>
</dbReference>
<protein>
    <submittedName>
        <fullName evidence="4">Uncharacterized protein</fullName>
    </submittedName>
</protein>
<reference evidence="4" key="1">
    <citation type="submission" date="2023-07" db="EMBL/GenBank/DDBJ databases">
        <authorList>
            <consortium name="CYATHOMIX"/>
        </authorList>
    </citation>
    <scope>NUCLEOTIDE SEQUENCE</scope>
    <source>
        <strain evidence="4">N/A</strain>
    </source>
</reference>
<dbReference type="AlphaFoldDB" id="A0AA36H861"/>
<accession>A0AA36H861</accession>
<keyword evidence="3" id="KW-0732">Signal</keyword>
<gene>
    <name evidence="4" type="ORF">CYNAS_LOCUS17544</name>
</gene>
<evidence type="ECO:0000313" key="5">
    <source>
        <dbReference type="Proteomes" id="UP001176961"/>
    </source>
</evidence>
<feature type="signal peptide" evidence="3">
    <location>
        <begin position="1"/>
        <end position="18"/>
    </location>
</feature>
<sequence>MRLIFLACVGLLVIAVNAEQVQEKEEGEITALEESNDDIATALDKADLQETEDTEVEIPAIRVKRGARRARLAARRRINRRRLQRRRAHARRHRRNQRRAAAKRARHSRRARKVKRAFGRRLLRKARARAARDRKRAARARAAAAAAN</sequence>
<comment type="caution">
    <text evidence="4">The sequence shown here is derived from an EMBL/GenBank/DDBJ whole genome shotgun (WGS) entry which is preliminary data.</text>
</comment>
<feature type="coiled-coil region" evidence="1">
    <location>
        <begin position="15"/>
        <end position="52"/>
    </location>
</feature>
<proteinExistence type="predicted"/>
<feature type="compositionally biased region" description="Basic residues" evidence="2">
    <location>
        <begin position="82"/>
        <end position="139"/>
    </location>
</feature>
<evidence type="ECO:0000256" key="2">
    <source>
        <dbReference type="SAM" id="MobiDB-lite"/>
    </source>
</evidence>
<evidence type="ECO:0000256" key="3">
    <source>
        <dbReference type="SAM" id="SignalP"/>
    </source>
</evidence>
<dbReference type="Proteomes" id="UP001176961">
    <property type="component" value="Unassembled WGS sequence"/>
</dbReference>
<keyword evidence="1" id="KW-0175">Coiled coil</keyword>
<keyword evidence="5" id="KW-1185">Reference proteome</keyword>
<feature type="chain" id="PRO_5041233764" evidence="3">
    <location>
        <begin position="19"/>
        <end position="148"/>
    </location>
</feature>
<evidence type="ECO:0000256" key="1">
    <source>
        <dbReference type="SAM" id="Coils"/>
    </source>
</evidence>